<keyword evidence="3" id="KW-1185">Reference proteome</keyword>
<accession>A0ABU1AXL0</accession>
<reference evidence="2 3" key="1">
    <citation type="submission" date="2023-04" db="EMBL/GenBank/DDBJ databases">
        <title>A novel bacteria isolated from coastal sediment.</title>
        <authorList>
            <person name="Liu X.-J."/>
            <person name="Du Z.-J."/>
        </authorList>
    </citation>
    <scope>NUCLEOTIDE SEQUENCE [LARGE SCALE GENOMIC DNA]</scope>
    <source>
        <strain evidence="2 3">SDUM461003</strain>
    </source>
</reference>
<dbReference type="Proteomes" id="UP001225316">
    <property type="component" value="Unassembled WGS sequence"/>
</dbReference>
<feature type="signal peptide" evidence="1">
    <location>
        <begin position="1"/>
        <end position="26"/>
    </location>
</feature>
<evidence type="ECO:0000313" key="2">
    <source>
        <dbReference type="EMBL" id="MDQ8208887.1"/>
    </source>
</evidence>
<sequence length="282" mass="29171">MNPKKNTKLLALSSFTLALTALSAHAATTWTGAVDADIDDAANWSNGLPSSSNLGTLDNGDTVEMENRSDLDDKYITVSGGSTILVPSGINGFRWGASEINLIAGGNLDSDYTSSTQMGRNGSATLNMYSGSNASFAANLNVGREHIATVNQFGGTMLIGGTLSVPENASGTANGSTYNLSGGSVTANNLLIDPNSSGTNYFNFTTGSTGSLTIVQGNFDFESLIDDGEIRINDNASSLFADFKVDSSVGGQTTLSLIPEPGTYALFAGVCALSAIMLRRRG</sequence>
<name>A0ABU1AXL0_9BACT</name>
<evidence type="ECO:0000313" key="3">
    <source>
        <dbReference type="Proteomes" id="UP001225316"/>
    </source>
</evidence>
<protein>
    <submittedName>
        <fullName evidence="2">PEP-CTERM sorting domain-containing protein</fullName>
    </submittedName>
</protein>
<comment type="caution">
    <text evidence="2">The sequence shown here is derived from an EMBL/GenBank/DDBJ whole genome shotgun (WGS) entry which is preliminary data.</text>
</comment>
<dbReference type="EMBL" id="JARXHW010000044">
    <property type="protein sequence ID" value="MDQ8208887.1"/>
    <property type="molecule type" value="Genomic_DNA"/>
</dbReference>
<evidence type="ECO:0000256" key="1">
    <source>
        <dbReference type="SAM" id="SignalP"/>
    </source>
</evidence>
<proteinExistence type="predicted"/>
<keyword evidence="1" id="KW-0732">Signal</keyword>
<dbReference type="InterPro" id="IPR013424">
    <property type="entry name" value="Ice-binding_C"/>
</dbReference>
<organism evidence="2 3">
    <name type="scientific">Thalassobacterium maritimum</name>
    <dbReference type="NCBI Taxonomy" id="3041265"/>
    <lineage>
        <taxon>Bacteria</taxon>
        <taxon>Pseudomonadati</taxon>
        <taxon>Verrucomicrobiota</taxon>
        <taxon>Opitutia</taxon>
        <taxon>Puniceicoccales</taxon>
        <taxon>Coraliomargaritaceae</taxon>
        <taxon>Thalassobacterium</taxon>
    </lineage>
</organism>
<dbReference type="RefSeq" id="WP_308951614.1">
    <property type="nucleotide sequence ID" value="NZ_JARXHW010000044.1"/>
</dbReference>
<feature type="chain" id="PRO_5045842586" evidence="1">
    <location>
        <begin position="27"/>
        <end position="282"/>
    </location>
</feature>
<gene>
    <name evidence="2" type="ORF">QEH52_15270</name>
</gene>
<dbReference type="NCBIfam" id="TIGR02595">
    <property type="entry name" value="PEP_CTERM"/>
    <property type="match status" value="1"/>
</dbReference>